<feature type="region of interest" description="Disordered" evidence="1">
    <location>
        <begin position="1"/>
        <end position="49"/>
    </location>
</feature>
<gene>
    <name evidence="2" type="ORF">DFJ43DRAFT_390122</name>
</gene>
<reference evidence="2" key="1">
    <citation type="submission" date="2022-08" db="EMBL/GenBank/DDBJ databases">
        <authorList>
            <consortium name="DOE Joint Genome Institute"/>
            <person name="Min B."/>
            <person name="Sierra-Patev S."/>
            <person name="Naranjo-Ortiz M."/>
            <person name="Looney B."/>
            <person name="Konkel Z."/>
            <person name="Slot J.C."/>
            <person name="Sakamoto Y."/>
            <person name="Steenwyk J.L."/>
            <person name="Rokas A."/>
            <person name="Carro J."/>
            <person name="Camarero S."/>
            <person name="Ferreira P."/>
            <person name="Molpeceres G."/>
            <person name="Ruiz-duenas F.J."/>
            <person name="Serrano A."/>
            <person name="Henrissat B."/>
            <person name="Drula E."/>
            <person name="Hughes K.W."/>
            <person name="Mata J.L."/>
            <person name="Ishikawa N.K."/>
            <person name="Vargas-Isla R."/>
            <person name="Ushijima S."/>
            <person name="Smith C.A."/>
            <person name="Ahrendt S."/>
            <person name="Andreopoulos W."/>
            <person name="He G."/>
            <person name="LaButti K."/>
            <person name="Lipzen A."/>
            <person name="Ng V."/>
            <person name="Riley R."/>
            <person name="Sandor L."/>
            <person name="Barry K."/>
            <person name="Martinez A.T."/>
            <person name="Xiao Y."/>
            <person name="Gibbons J.G."/>
            <person name="Terashima K."/>
            <person name="Hibbett D.S."/>
            <person name="Grigoriev I.V."/>
        </authorList>
    </citation>
    <scope>NUCLEOTIDE SEQUENCE</scope>
    <source>
        <strain evidence="2">ET3784</strain>
    </source>
</reference>
<evidence type="ECO:0000313" key="2">
    <source>
        <dbReference type="EMBL" id="KAJ3736973.1"/>
    </source>
</evidence>
<reference evidence="2" key="2">
    <citation type="journal article" date="2023" name="Proc. Natl. Acad. Sci. U.S.A.">
        <title>A global phylogenomic analysis of the shiitake genus Lentinula.</title>
        <authorList>
            <person name="Sierra-Patev S."/>
            <person name="Min B."/>
            <person name="Naranjo-Ortiz M."/>
            <person name="Looney B."/>
            <person name="Konkel Z."/>
            <person name="Slot J.C."/>
            <person name="Sakamoto Y."/>
            <person name="Steenwyk J.L."/>
            <person name="Rokas A."/>
            <person name="Carro J."/>
            <person name="Camarero S."/>
            <person name="Ferreira P."/>
            <person name="Molpeceres G."/>
            <person name="Ruiz-Duenas F.J."/>
            <person name="Serrano A."/>
            <person name="Henrissat B."/>
            <person name="Drula E."/>
            <person name="Hughes K.W."/>
            <person name="Mata J.L."/>
            <person name="Ishikawa N.K."/>
            <person name="Vargas-Isla R."/>
            <person name="Ushijima S."/>
            <person name="Smith C.A."/>
            <person name="Donoghue J."/>
            <person name="Ahrendt S."/>
            <person name="Andreopoulos W."/>
            <person name="He G."/>
            <person name="LaButti K."/>
            <person name="Lipzen A."/>
            <person name="Ng V."/>
            <person name="Riley R."/>
            <person name="Sandor L."/>
            <person name="Barry K."/>
            <person name="Martinez A.T."/>
            <person name="Xiao Y."/>
            <person name="Gibbons J.G."/>
            <person name="Terashima K."/>
            <person name="Grigoriev I.V."/>
            <person name="Hibbett D."/>
        </authorList>
    </citation>
    <scope>NUCLEOTIDE SEQUENCE</scope>
    <source>
        <strain evidence="2">ET3784</strain>
    </source>
</reference>
<dbReference type="EMBL" id="JANVFO010000003">
    <property type="protein sequence ID" value="KAJ3736973.1"/>
    <property type="molecule type" value="Genomic_DNA"/>
</dbReference>
<evidence type="ECO:0000313" key="3">
    <source>
        <dbReference type="Proteomes" id="UP001176059"/>
    </source>
</evidence>
<protein>
    <submittedName>
        <fullName evidence="2">Uncharacterized protein</fullName>
    </submittedName>
</protein>
<name>A0AA38K1G1_9AGAR</name>
<evidence type="ECO:0000256" key="1">
    <source>
        <dbReference type="SAM" id="MobiDB-lite"/>
    </source>
</evidence>
<dbReference type="AlphaFoldDB" id="A0AA38K1G1"/>
<comment type="caution">
    <text evidence="2">The sequence shown here is derived from an EMBL/GenBank/DDBJ whole genome shotgun (WGS) entry which is preliminary data.</text>
</comment>
<sequence length="227" mass="25528">MLKRQRAPSPPPFSSSNIPLIADSTPTENARYTKRRRVHPPVLDGRMRGWGTAQDTLHETFDAGEDDGEEDIIEDDEFWPGPVPSDGANPNSPYKSTNGFLHELHTLQRHRVLSSTNASIQTPNSNYFAYDSSSPQPHAYDRHLHPPGKGPFSPTNIPASVNTVNQHETHALALAANYEKQYDSNLARGHYEEGNRYCIPSPRDFAHHLHACILDYWAQSCYLDVEN</sequence>
<organism evidence="2 3">
    <name type="scientific">Lentinula guzmanii</name>
    <dbReference type="NCBI Taxonomy" id="2804957"/>
    <lineage>
        <taxon>Eukaryota</taxon>
        <taxon>Fungi</taxon>
        <taxon>Dikarya</taxon>
        <taxon>Basidiomycota</taxon>
        <taxon>Agaricomycotina</taxon>
        <taxon>Agaricomycetes</taxon>
        <taxon>Agaricomycetidae</taxon>
        <taxon>Agaricales</taxon>
        <taxon>Marasmiineae</taxon>
        <taxon>Omphalotaceae</taxon>
        <taxon>Lentinula</taxon>
    </lineage>
</organism>
<proteinExistence type="predicted"/>
<keyword evidence="3" id="KW-1185">Reference proteome</keyword>
<accession>A0AA38K1G1</accession>
<dbReference type="Proteomes" id="UP001176059">
    <property type="component" value="Unassembled WGS sequence"/>
</dbReference>